<accession>A0ABT5STD6</accession>
<keyword evidence="3" id="KW-1185">Reference proteome</keyword>
<organism evidence="2 3">
    <name type="scientific">Actinomycetospora lemnae</name>
    <dbReference type="NCBI Taxonomy" id="3019891"/>
    <lineage>
        <taxon>Bacteria</taxon>
        <taxon>Bacillati</taxon>
        <taxon>Actinomycetota</taxon>
        <taxon>Actinomycetes</taxon>
        <taxon>Pseudonocardiales</taxon>
        <taxon>Pseudonocardiaceae</taxon>
        <taxon>Actinomycetospora</taxon>
    </lineage>
</organism>
<evidence type="ECO:0000313" key="3">
    <source>
        <dbReference type="Proteomes" id="UP001300763"/>
    </source>
</evidence>
<sequence>MNIDIKVPDLIPLVQALLPHAGPAALLLLVAGLVLGVLVPAVWSQRSTRRCAAAAVLDRILQTVERIAAVSARLLARVAFNPPLP</sequence>
<comment type="caution">
    <text evidence="2">The sequence shown here is derived from an EMBL/GenBank/DDBJ whole genome shotgun (WGS) entry which is preliminary data.</text>
</comment>
<keyword evidence="1" id="KW-0472">Membrane</keyword>
<dbReference type="RefSeq" id="WP_274200650.1">
    <property type="nucleotide sequence ID" value="NZ_JAQZAO010000005.1"/>
</dbReference>
<reference evidence="2 3" key="1">
    <citation type="submission" date="2023-02" db="EMBL/GenBank/DDBJ databases">
        <title>Genome sequencing required for Actinomycetospora new species description.</title>
        <authorList>
            <person name="Saimee Y."/>
            <person name="Duangmal K."/>
        </authorList>
    </citation>
    <scope>NUCLEOTIDE SEQUENCE [LARGE SCALE GENOMIC DNA]</scope>
    <source>
        <strain evidence="2 3">DW7H6</strain>
    </source>
</reference>
<dbReference type="EMBL" id="JAQZAO010000005">
    <property type="protein sequence ID" value="MDD7966115.1"/>
    <property type="molecule type" value="Genomic_DNA"/>
</dbReference>
<keyword evidence="1" id="KW-0812">Transmembrane</keyword>
<keyword evidence="1" id="KW-1133">Transmembrane helix</keyword>
<name>A0ABT5STD6_9PSEU</name>
<proteinExistence type="predicted"/>
<gene>
    <name evidence="2" type="ORF">PGB27_12265</name>
</gene>
<evidence type="ECO:0000256" key="1">
    <source>
        <dbReference type="SAM" id="Phobius"/>
    </source>
</evidence>
<evidence type="ECO:0000313" key="2">
    <source>
        <dbReference type="EMBL" id="MDD7966115.1"/>
    </source>
</evidence>
<protein>
    <submittedName>
        <fullName evidence="2">Uncharacterized protein</fullName>
    </submittedName>
</protein>
<dbReference type="Proteomes" id="UP001300763">
    <property type="component" value="Unassembled WGS sequence"/>
</dbReference>
<feature type="transmembrane region" description="Helical" evidence="1">
    <location>
        <begin position="20"/>
        <end position="43"/>
    </location>
</feature>